<evidence type="ECO:0000313" key="3">
    <source>
        <dbReference type="EMBL" id="USP75893.1"/>
    </source>
</evidence>
<reference evidence="3" key="1">
    <citation type="submission" date="2021-12" db="EMBL/GenBank/DDBJ databases">
        <title>Curvularia clavata genome.</title>
        <authorList>
            <person name="Cao Y."/>
        </authorList>
    </citation>
    <scope>NUCLEOTIDE SEQUENCE</scope>
    <source>
        <strain evidence="3">Yc1106</strain>
    </source>
</reference>
<sequence>MKNLFSTILFLQAVVGLRTIKKDVIVVGGGSSGIYTGISLVDKGKDVVIVEKSSAIGSHANTYYDPIFKTPRNVGVQSLPNISVVNDYLTRVNVTAGPYVSYNAPTNLNVDYMTGLEVKNYTAPSGAEASWKKFRSIIEEKYSYLEEGFFLPDPVPDELLLPFSKFSGKYGLDAILPYLSLVIAPVDFEKESTLYIIKNYGLQSINAFLEPGGSFAPKNVDDIYINAAKILGDRVLLSSTVQSLKRSESSVTVIVKTPSGRICYEADKIVMAAPPLIQNFAGWDLSSNEVQLFSKFQSKNTHIAITRNPEWNNASITGVGPSSSLGIARLPGTINTSPTGFSDSSYFSYVCFIGEASVQYAQTLFKSQVQKLIANGVLPASKNEIVEWFNHDQYMNFVSNEDIKSGFYTKLNDLQGTSSTYYVGAIWAGQDSAYIWGACKRLLPKILA</sequence>
<proteinExistence type="predicted"/>
<gene>
    <name evidence="3" type="ORF">yc1106_03167</name>
</gene>
<dbReference type="EMBL" id="CP089275">
    <property type="protein sequence ID" value="USP75893.1"/>
    <property type="molecule type" value="Genomic_DNA"/>
</dbReference>
<keyword evidence="1" id="KW-0732">Signal</keyword>
<accession>A0A9Q9DQ47</accession>
<dbReference type="Proteomes" id="UP001056012">
    <property type="component" value="Chromosome 2"/>
</dbReference>
<dbReference type="Gene3D" id="3.30.70.1990">
    <property type="match status" value="1"/>
</dbReference>
<dbReference type="GO" id="GO:0016491">
    <property type="term" value="F:oxidoreductase activity"/>
    <property type="evidence" value="ECO:0007669"/>
    <property type="project" value="InterPro"/>
</dbReference>
<evidence type="ECO:0000256" key="1">
    <source>
        <dbReference type="SAM" id="SignalP"/>
    </source>
</evidence>
<dbReference type="Gene3D" id="1.10.405.20">
    <property type="match status" value="1"/>
</dbReference>
<feature type="signal peptide" evidence="1">
    <location>
        <begin position="1"/>
        <end position="16"/>
    </location>
</feature>
<keyword evidence="4" id="KW-1185">Reference proteome</keyword>
<dbReference type="SUPFAM" id="SSF51905">
    <property type="entry name" value="FAD/NAD(P)-binding domain"/>
    <property type="match status" value="1"/>
</dbReference>
<dbReference type="InterPro" id="IPR036188">
    <property type="entry name" value="FAD/NAD-bd_sf"/>
</dbReference>
<dbReference type="VEuPathDB" id="FungiDB:yc1106_03167"/>
<dbReference type="OrthoDB" id="68575at2759"/>
<feature type="domain" description="Amine oxidase" evidence="2">
    <location>
        <begin position="32"/>
        <end position="275"/>
    </location>
</feature>
<feature type="chain" id="PRO_5040481463" description="Amine oxidase domain-containing protein" evidence="1">
    <location>
        <begin position="17"/>
        <end position="448"/>
    </location>
</feature>
<dbReference type="Gene3D" id="3.50.50.60">
    <property type="entry name" value="FAD/NAD(P)-binding domain"/>
    <property type="match status" value="1"/>
</dbReference>
<dbReference type="AlphaFoldDB" id="A0A9Q9DQ47"/>
<dbReference type="Pfam" id="PF01593">
    <property type="entry name" value="Amino_oxidase"/>
    <property type="match status" value="1"/>
</dbReference>
<evidence type="ECO:0000259" key="2">
    <source>
        <dbReference type="Pfam" id="PF01593"/>
    </source>
</evidence>
<dbReference type="InterPro" id="IPR002937">
    <property type="entry name" value="Amino_oxidase"/>
</dbReference>
<organism evidence="3 4">
    <name type="scientific">Curvularia clavata</name>
    <dbReference type="NCBI Taxonomy" id="95742"/>
    <lineage>
        <taxon>Eukaryota</taxon>
        <taxon>Fungi</taxon>
        <taxon>Dikarya</taxon>
        <taxon>Ascomycota</taxon>
        <taxon>Pezizomycotina</taxon>
        <taxon>Dothideomycetes</taxon>
        <taxon>Pleosporomycetidae</taxon>
        <taxon>Pleosporales</taxon>
        <taxon>Pleosporineae</taxon>
        <taxon>Pleosporaceae</taxon>
        <taxon>Curvularia</taxon>
    </lineage>
</organism>
<protein>
    <recommendedName>
        <fullName evidence="2">Amine oxidase domain-containing protein</fullName>
    </recommendedName>
</protein>
<evidence type="ECO:0000313" key="4">
    <source>
        <dbReference type="Proteomes" id="UP001056012"/>
    </source>
</evidence>
<name>A0A9Q9DQ47_CURCL</name>